<protein>
    <submittedName>
        <fullName evidence="1">Uncharacterized protein</fullName>
    </submittedName>
</protein>
<gene>
    <name evidence="1" type="ORF">GUJ93_ZPchr0004g40370</name>
</gene>
<evidence type="ECO:0000313" key="2">
    <source>
        <dbReference type="Proteomes" id="UP000729402"/>
    </source>
</evidence>
<name>A0A8J5SM17_ZIZPA</name>
<sequence>MNFPALLLRDLKRTVLNMVDSALQGLYSPKSLLPLRRRDHTLCIQWLNLKSSVSQCIDAEREQCFAYPLK</sequence>
<proteinExistence type="predicted"/>
<reference evidence="1" key="2">
    <citation type="submission" date="2021-02" db="EMBL/GenBank/DDBJ databases">
        <authorList>
            <person name="Kimball J.A."/>
            <person name="Haas M.W."/>
            <person name="Macchietto M."/>
            <person name="Kono T."/>
            <person name="Duquette J."/>
            <person name="Shao M."/>
        </authorList>
    </citation>
    <scope>NUCLEOTIDE SEQUENCE</scope>
    <source>
        <tissue evidence="1">Fresh leaf tissue</tissue>
    </source>
</reference>
<accession>A0A8J5SM17</accession>
<dbReference type="EMBL" id="JAAALK010000285">
    <property type="protein sequence ID" value="KAG8065348.1"/>
    <property type="molecule type" value="Genomic_DNA"/>
</dbReference>
<dbReference type="Proteomes" id="UP000729402">
    <property type="component" value="Unassembled WGS sequence"/>
</dbReference>
<keyword evidence="2" id="KW-1185">Reference proteome</keyword>
<comment type="caution">
    <text evidence="1">The sequence shown here is derived from an EMBL/GenBank/DDBJ whole genome shotgun (WGS) entry which is preliminary data.</text>
</comment>
<dbReference type="AlphaFoldDB" id="A0A8J5SM17"/>
<reference evidence="1" key="1">
    <citation type="journal article" date="2021" name="bioRxiv">
        <title>Whole Genome Assembly and Annotation of Northern Wild Rice, Zizania palustris L., Supports a Whole Genome Duplication in the Zizania Genus.</title>
        <authorList>
            <person name="Haas M."/>
            <person name="Kono T."/>
            <person name="Macchietto M."/>
            <person name="Millas R."/>
            <person name="McGilp L."/>
            <person name="Shao M."/>
            <person name="Duquette J."/>
            <person name="Hirsch C.N."/>
            <person name="Kimball J."/>
        </authorList>
    </citation>
    <scope>NUCLEOTIDE SEQUENCE</scope>
    <source>
        <tissue evidence="1">Fresh leaf tissue</tissue>
    </source>
</reference>
<evidence type="ECO:0000313" key="1">
    <source>
        <dbReference type="EMBL" id="KAG8065348.1"/>
    </source>
</evidence>
<organism evidence="1 2">
    <name type="scientific">Zizania palustris</name>
    <name type="common">Northern wild rice</name>
    <dbReference type="NCBI Taxonomy" id="103762"/>
    <lineage>
        <taxon>Eukaryota</taxon>
        <taxon>Viridiplantae</taxon>
        <taxon>Streptophyta</taxon>
        <taxon>Embryophyta</taxon>
        <taxon>Tracheophyta</taxon>
        <taxon>Spermatophyta</taxon>
        <taxon>Magnoliopsida</taxon>
        <taxon>Liliopsida</taxon>
        <taxon>Poales</taxon>
        <taxon>Poaceae</taxon>
        <taxon>BOP clade</taxon>
        <taxon>Oryzoideae</taxon>
        <taxon>Oryzeae</taxon>
        <taxon>Zizaniinae</taxon>
        <taxon>Zizania</taxon>
    </lineage>
</organism>